<dbReference type="InterPro" id="IPR018060">
    <property type="entry name" value="HTH_AraC"/>
</dbReference>
<dbReference type="EMBL" id="BAAAGX010000010">
    <property type="protein sequence ID" value="GAA0242502.1"/>
    <property type="molecule type" value="Genomic_DNA"/>
</dbReference>
<dbReference type="Pfam" id="PF12833">
    <property type="entry name" value="HTH_18"/>
    <property type="match status" value="1"/>
</dbReference>
<dbReference type="Pfam" id="PF12852">
    <property type="entry name" value="Cupin_6"/>
    <property type="match status" value="1"/>
</dbReference>
<dbReference type="SUPFAM" id="SSF46689">
    <property type="entry name" value="Homeodomain-like"/>
    <property type="match status" value="2"/>
</dbReference>
<dbReference type="InterPro" id="IPR011051">
    <property type="entry name" value="RmlC_Cupin_sf"/>
</dbReference>
<organism evidence="5 6">
    <name type="scientific">Cryptosporangium japonicum</name>
    <dbReference type="NCBI Taxonomy" id="80872"/>
    <lineage>
        <taxon>Bacteria</taxon>
        <taxon>Bacillati</taxon>
        <taxon>Actinomycetota</taxon>
        <taxon>Actinomycetes</taxon>
        <taxon>Cryptosporangiales</taxon>
        <taxon>Cryptosporangiaceae</taxon>
        <taxon>Cryptosporangium</taxon>
    </lineage>
</organism>
<dbReference type="InterPro" id="IPR050204">
    <property type="entry name" value="AraC_XylS_family_regulators"/>
</dbReference>
<dbReference type="SUPFAM" id="SSF51182">
    <property type="entry name" value="RmlC-like cupins"/>
    <property type="match status" value="1"/>
</dbReference>
<evidence type="ECO:0000256" key="3">
    <source>
        <dbReference type="ARBA" id="ARBA00023163"/>
    </source>
</evidence>
<evidence type="ECO:0000256" key="1">
    <source>
        <dbReference type="ARBA" id="ARBA00023015"/>
    </source>
</evidence>
<keyword evidence="6" id="KW-1185">Reference proteome</keyword>
<protein>
    <submittedName>
        <fullName evidence="5">AraC family transcriptional regulator</fullName>
    </submittedName>
</protein>
<keyword evidence="2" id="KW-0238">DNA-binding</keyword>
<evidence type="ECO:0000313" key="6">
    <source>
        <dbReference type="Proteomes" id="UP001500967"/>
    </source>
</evidence>
<dbReference type="SMART" id="SM00342">
    <property type="entry name" value="HTH_ARAC"/>
    <property type="match status" value="1"/>
</dbReference>
<dbReference type="Proteomes" id="UP001500967">
    <property type="component" value="Unassembled WGS sequence"/>
</dbReference>
<gene>
    <name evidence="5" type="ORF">GCM10009539_29920</name>
</gene>
<feature type="domain" description="HTH araC/xylS-type" evidence="4">
    <location>
        <begin position="248"/>
        <end position="346"/>
    </location>
</feature>
<name>A0ABP3DWU0_9ACTN</name>
<dbReference type="PROSITE" id="PS01124">
    <property type="entry name" value="HTH_ARAC_FAMILY_2"/>
    <property type="match status" value="1"/>
</dbReference>
<dbReference type="InterPro" id="IPR009057">
    <property type="entry name" value="Homeodomain-like_sf"/>
</dbReference>
<dbReference type="InterPro" id="IPR032783">
    <property type="entry name" value="AraC_lig"/>
</dbReference>
<evidence type="ECO:0000256" key="2">
    <source>
        <dbReference type="ARBA" id="ARBA00023125"/>
    </source>
</evidence>
<evidence type="ECO:0000259" key="4">
    <source>
        <dbReference type="PROSITE" id="PS01124"/>
    </source>
</evidence>
<comment type="caution">
    <text evidence="5">The sequence shown here is derived from an EMBL/GenBank/DDBJ whole genome shotgun (WGS) entry which is preliminary data.</text>
</comment>
<keyword evidence="1" id="KW-0805">Transcription regulation</keyword>
<keyword evidence="3" id="KW-0804">Transcription</keyword>
<dbReference type="PANTHER" id="PTHR46796:SF13">
    <property type="entry name" value="HTH-TYPE TRANSCRIPTIONAL ACTIVATOR RHAS"/>
    <property type="match status" value="1"/>
</dbReference>
<evidence type="ECO:0000313" key="5">
    <source>
        <dbReference type="EMBL" id="GAA0242502.1"/>
    </source>
</evidence>
<accession>A0ABP3DWU0</accession>
<proteinExistence type="predicted"/>
<sequence length="359" mass="38213">MQARTAGVGDAHRAGAGHVVALPDTVEDQFVGCHVSTQPGPAGGRHARIPQFHTLLCVDLISEAVASTRAGRAWAVHNRYAGAWATRFPAITGAGLHVVRHGEPWLIPEDGEPVALRPGSVVFVPHGPPHGFSSAPCAFADLPAVRTPPPDPEHVDVDFVSCCYHLDRGTGHAYLNGLPDVITLVIDEERYPGVRGLADLLAGHAGPDRPGGDVALPAIVDLLLVHLLRMWRDQQDAAHPAAVDPSLAGVFDLLARPYATNLTVCDLADLARMSRASFSRRFTGTTGETPGAYLARRRLDEGARLLRHTDLPLAAVAKHLGYATEFSFSAAFRRGFGIAPGRFRNRERGLGAATGPSGR</sequence>
<reference evidence="6" key="1">
    <citation type="journal article" date="2019" name="Int. J. Syst. Evol. Microbiol.">
        <title>The Global Catalogue of Microorganisms (GCM) 10K type strain sequencing project: providing services to taxonomists for standard genome sequencing and annotation.</title>
        <authorList>
            <consortium name="The Broad Institute Genomics Platform"/>
            <consortium name="The Broad Institute Genome Sequencing Center for Infectious Disease"/>
            <person name="Wu L."/>
            <person name="Ma J."/>
        </authorList>
    </citation>
    <scope>NUCLEOTIDE SEQUENCE [LARGE SCALE GENOMIC DNA]</scope>
    <source>
        <strain evidence="6">JCM 10425</strain>
    </source>
</reference>
<dbReference type="Gene3D" id="1.10.10.60">
    <property type="entry name" value="Homeodomain-like"/>
    <property type="match status" value="2"/>
</dbReference>
<dbReference type="PANTHER" id="PTHR46796">
    <property type="entry name" value="HTH-TYPE TRANSCRIPTIONAL ACTIVATOR RHAS-RELATED"/>
    <property type="match status" value="1"/>
</dbReference>